<dbReference type="OrthoDB" id="3786608at2"/>
<evidence type="ECO:0008006" key="4">
    <source>
        <dbReference type="Google" id="ProtNLM"/>
    </source>
</evidence>
<dbReference type="HOGENOM" id="CLU_1782758_0_0_11"/>
<gene>
    <name evidence="2" type="ORF">HMPREF0063_12890</name>
</gene>
<name>E2SFT1_9ACTN</name>
<evidence type="ECO:0000313" key="3">
    <source>
        <dbReference type="Proteomes" id="UP000003111"/>
    </source>
</evidence>
<dbReference type="eggNOG" id="ENOG5033YDI">
    <property type="taxonomic scope" value="Bacteria"/>
</dbReference>
<dbReference type="RefSeq" id="WP_007079032.1">
    <property type="nucleotide sequence ID" value="NZ_CM001024.1"/>
</dbReference>
<sequence>MSLYCDLCDLPLEQCVHGRPEPVVPAKPAAARATSAAPRKSRAQPRVESRRVAAANWTPPAAFRPVIIEVLQDLAGAGSADEILAEVERRMSAGFRPGDHDLVQGEVRWHRAARFERKNMVDDGLLDPIRERGVWQLAAGAEPGV</sequence>
<feature type="region of interest" description="Disordered" evidence="1">
    <location>
        <begin position="26"/>
        <end position="51"/>
    </location>
</feature>
<dbReference type="AlphaFoldDB" id="E2SFT1"/>
<dbReference type="Proteomes" id="UP000003111">
    <property type="component" value="Unassembled WGS sequence"/>
</dbReference>
<evidence type="ECO:0000313" key="2">
    <source>
        <dbReference type="EMBL" id="EFQ81983.1"/>
    </source>
</evidence>
<evidence type="ECO:0000256" key="1">
    <source>
        <dbReference type="SAM" id="MobiDB-lite"/>
    </source>
</evidence>
<protein>
    <recommendedName>
        <fullName evidence="4">Restriction system protein Mrr-like N-terminal domain-containing protein</fullName>
    </recommendedName>
</protein>
<feature type="compositionally biased region" description="Low complexity" evidence="1">
    <location>
        <begin position="26"/>
        <end position="38"/>
    </location>
</feature>
<comment type="caution">
    <text evidence="2">The sequence shown here is derived from an EMBL/GenBank/DDBJ whole genome shotgun (WGS) entry which is preliminary data.</text>
</comment>
<proteinExistence type="predicted"/>
<dbReference type="EMBL" id="ACLF03000014">
    <property type="protein sequence ID" value="EFQ81983.1"/>
    <property type="molecule type" value="Genomic_DNA"/>
</dbReference>
<accession>E2SFT1</accession>
<reference evidence="2" key="1">
    <citation type="submission" date="2010-08" db="EMBL/GenBank/DDBJ databases">
        <authorList>
            <person name="Muzny D."/>
            <person name="Qin X."/>
            <person name="Buhay C."/>
            <person name="Dugan-Rocha S."/>
            <person name="Ding Y."/>
            <person name="Chen G."/>
            <person name="Hawes A."/>
            <person name="Holder M."/>
            <person name="Jhangiani S."/>
            <person name="Johnson A."/>
            <person name="Khan Z."/>
            <person name="Li Z."/>
            <person name="Liu W."/>
            <person name="Liu X."/>
            <person name="Perez L."/>
            <person name="Shen H."/>
            <person name="Wang Q."/>
            <person name="Watt J."/>
            <person name="Xi L."/>
            <person name="Xin Y."/>
            <person name="Zhou J."/>
            <person name="Deng J."/>
            <person name="Jiang H."/>
            <person name="Liu Y."/>
            <person name="Qu J."/>
            <person name="Song X.-Z."/>
            <person name="Zhang L."/>
            <person name="Villasana D."/>
            <person name="Johnson A."/>
            <person name="Liu J."/>
            <person name="Liyanage D."/>
            <person name="Lorensuhewa L."/>
            <person name="Robinson T."/>
            <person name="Song A."/>
            <person name="Song B.-B."/>
            <person name="Dinh H."/>
            <person name="Thornton R."/>
            <person name="Coyle M."/>
            <person name="Francisco L."/>
            <person name="Jackson L."/>
            <person name="Javaid M."/>
            <person name="Korchina V."/>
            <person name="Kovar C."/>
            <person name="Mata R."/>
            <person name="Mathew T."/>
            <person name="Ngo R."/>
            <person name="Nguyen L."/>
            <person name="Nguyen N."/>
            <person name="Okwuonu G."/>
            <person name="Ongeri F."/>
            <person name="Pham C."/>
            <person name="Simmons D."/>
            <person name="Wilczek-Boney K."/>
            <person name="Hale W."/>
            <person name="Jakkamsetti A."/>
            <person name="Pham P."/>
            <person name="Ruth R."/>
            <person name="San Lucas F."/>
            <person name="Warren J."/>
            <person name="Zhang J."/>
            <person name="Zhao Z."/>
            <person name="Zhou C."/>
            <person name="Zhu D."/>
            <person name="Lee S."/>
            <person name="Bess C."/>
            <person name="Blankenburg K."/>
            <person name="Forbes L."/>
            <person name="Fu Q."/>
            <person name="Gubbala S."/>
            <person name="Hirani K."/>
            <person name="Jayaseelan J.C."/>
            <person name="Lara F."/>
            <person name="Munidasa M."/>
            <person name="Palculict T."/>
            <person name="Patil S."/>
            <person name="Pu L.-L."/>
            <person name="Saada N."/>
            <person name="Tang L."/>
            <person name="Weissenberger G."/>
            <person name="Zhu Y."/>
            <person name="Hemphill L."/>
            <person name="Shang Y."/>
            <person name="Youmans B."/>
            <person name="Ayvaz T."/>
            <person name="Ross M."/>
            <person name="Santibanez J."/>
            <person name="Aqrawi P."/>
            <person name="Gross S."/>
            <person name="Joshi V."/>
            <person name="Fowler G."/>
            <person name="Nazareth L."/>
            <person name="Reid J."/>
            <person name="Worley K."/>
            <person name="Petrosino J."/>
            <person name="Highlander S."/>
            <person name="Gibbs R."/>
        </authorList>
    </citation>
    <scope>NUCLEOTIDE SEQUENCE [LARGE SCALE GENOMIC DNA]</scope>
    <source>
        <strain evidence="2">DSM 15272</strain>
    </source>
</reference>
<keyword evidence="3" id="KW-1185">Reference proteome</keyword>
<dbReference type="STRING" id="585531.HMPREF0063_12890"/>
<organism evidence="2 3">
    <name type="scientific">Aeromicrobium marinum DSM 15272</name>
    <dbReference type="NCBI Taxonomy" id="585531"/>
    <lineage>
        <taxon>Bacteria</taxon>
        <taxon>Bacillati</taxon>
        <taxon>Actinomycetota</taxon>
        <taxon>Actinomycetes</taxon>
        <taxon>Propionibacteriales</taxon>
        <taxon>Nocardioidaceae</taxon>
        <taxon>Aeromicrobium</taxon>
    </lineage>
</organism>